<keyword evidence="3" id="KW-0238">DNA-binding</keyword>
<dbReference type="STRING" id="768700.MSU_0396"/>
<keyword evidence="2" id="KW-0680">Restriction system</keyword>
<dbReference type="GO" id="GO:0009307">
    <property type="term" value="P:DNA restriction-modification system"/>
    <property type="evidence" value="ECO:0007669"/>
    <property type="project" value="UniProtKB-KW"/>
</dbReference>
<reference evidence="5 6" key="1">
    <citation type="journal article" date="2011" name="J. Bacteriol.">
        <title>Complete genome sequences of two hemotropic Mycoplasmas, Mycoplasma haemofelis strain Ohio2 and Mycoplasma suis strain Illinois.</title>
        <authorList>
            <person name="Messick J.B."/>
            <person name="Santos A.P."/>
            <person name="Guimaraes A.M."/>
        </authorList>
    </citation>
    <scope>NUCLEOTIDE SEQUENCE [LARGE SCALE GENOMIC DNA]</scope>
    <source>
        <strain evidence="5 6">Illinois</strain>
    </source>
</reference>
<dbReference type="InterPro" id="IPR044946">
    <property type="entry name" value="Restrct_endonuc_typeI_TRD_sf"/>
</dbReference>
<dbReference type="SUPFAM" id="SSF116734">
    <property type="entry name" value="DNA methylase specificity domain"/>
    <property type="match status" value="1"/>
</dbReference>
<keyword evidence="5" id="KW-0378">Hydrolase</keyword>
<dbReference type="InterPro" id="IPR052021">
    <property type="entry name" value="Type-I_RS_S_subunit"/>
</dbReference>
<dbReference type="PANTHER" id="PTHR30408">
    <property type="entry name" value="TYPE-1 RESTRICTION ENZYME ECOKI SPECIFICITY PROTEIN"/>
    <property type="match status" value="1"/>
</dbReference>
<dbReference type="Gene3D" id="3.90.220.20">
    <property type="entry name" value="DNA methylase specificity domains"/>
    <property type="match status" value="1"/>
</dbReference>
<dbReference type="GO" id="GO:0009035">
    <property type="term" value="F:type I site-specific deoxyribonuclease activity"/>
    <property type="evidence" value="ECO:0007669"/>
    <property type="project" value="UniProtKB-EC"/>
</dbReference>
<dbReference type="RefSeq" id="WP_013609836.1">
    <property type="nucleotide sequence ID" value="NC_015155.1"/>
</dbReference>
<proteinExistence type="inferred from homology"/>
<evidence type="ECO:0000259" key="4">
    <source>
        <dbReference type="Pfam" id="PF01420"/>
    </source>
</evidence>
<comment type="similarity">
    <text evidence="1">Belongs to the type-I restriction system S methylase family.</text>
</comment>
<dbReference type="InterPro" id="IPR000055">
    <property type="entry name" value="Restrct_endonuc_typeI_TRD"/>
</dbReference>
<dbReference type="Proteomes" id="UP000007484">
    <property type="component" value="Chromosome"/>
</dbReference>
<dbReference type="AlphaFoldDB" id="F0QR13"/>
<evidence type="ECO:0000313" key="5">
    <source>
        <dbReference type="EMBL" id="ADX97933.1"/>
    </source>
</evidence>
<protein>
    <submittedName>
        <fullName evidence="5">Type I restriction-modification system specificity subunit</fullName>
        <ecNumber evidence="5">3.1.21.3</ecNumber>
    </submittedName>
</protein>
<organism evidence="5 6">
    <name type="scientific">Mycoplasma suis (strain Illinois)</name>
    <dbReference type="NCBI Taxonomy" id="768700"/>
    <lineage>
        <taxon>Bacteria</taxon>
        <taxon>Bacillati</taxon>
        <taxon>Mycoplasmatota</taxon>
        <taxon>Mollicutes</taxon>
        <taxon>Mycoplasmataceae</taxon>
        <taxon>Mycoplasma</taxon>
    </lineage>
</organism>
<feature type="domain" description="Type I restriction modification DNA specificity" evidence="4">
    <location>
        <begin position="11"/>
        <end position="162"/>
    </location>
</feature>
<dbReference type="EMBL" id="CP002525">
    <property type="protein sequence ID" value="ADX97933.1"/>
    <property type="molecule type" value="Genomic_DNA"/>
</dbReference>
<dbReference type="Pfam" id="PF01420">
    <property type="entry name" value="Methylase_S"/>
    <property type="match status" value="1"/>
</dbReference>
<name>F0QR13_MYCSL</name>
<evidence type="ECO:0000313" key="6">
    <source>
        <dbReference type="Proteomes" id="UP000007484"/>
    </source>
</evidence>
<dbReference type="GO" id="GO:0003677">
    <property type="term" value="F:DNA binding"/>
    <property type="evidence" value="ECO:0007669"/>
    <property type="project" value="UniProtKB-KW"/>
</dbReference>
<evidence type="ECO:0000256" key="2">
    <source>
        <dbReference type="ARBA" id="ARBA00022747"/>
    </source>
</evidence>
<evidence type="ECO:0000256" key="3">
    <source>
        <dbReference type="ARBA" id="ARBA00023125"/>
    </source>
</evidence>
<dbReference type="HOGENOM" id="CLU_122814_0_0_14"/>
<keyword evidence="6" id="KW-1185">Reference proteome</keyword>
<evidence type="ECO:0000256" key="1">
    <source>
        <dbReference type="ARBA" id="ARBA00010923"/>
    </source>
</evidence>
<sequence length="190" mass="22026">MKVTLFGGELPEGWKRVKIGEISKILKGTKPANHANLLGGGGKYPFFTSSFTTKRSYTFSYDSFSLLVSEGGSTFHAKIYKGKFEASNHTYVIDLEEKENTYLVLEFLNNIHLPKLNWFTCATTFLKNLSPQKLKEIEILIPDQKILEKFNNFWKNIHSKIEKLELKMQKYEEIKKKLLNSLFSQEIQVY</sequence>
<dbReference type="REBASE" id="34692">
    <property type="entry name" value="S3.MsuILORF391P"/>
</dbReference>
<dbReference type="KEGG" id="mss:MSU_0396"/>
<accession>F0QR13</accession>
<dbReference type="PANTHER" id="PTHR30408:SF12">
    <property type="entry name" value="TYPE I RESTRICTION ENZYME MJAVIII SPECIFICITY SUBUNIT"/>
    <property type="match status" value="1"/>
</dbReference>
<gene>
    <name evidence="5" type="ordered locus">MSU_0396</name>
</gene>
<dbReference type="EC" id="3.1.21.3" evidence="5"/>